<evidence type="ECO:0000313" key="1">
    <source>
        <dbReference type="EMBL" id="CAD9753054.1"/>
    </source>
</evidence>
<gene>
    <name evidence="1" type="ORF">LSP00402_LOCUS4513</name>
</gene>
<accession>A0A7S2TKF1</accession>
<proteinExistence type="predicted"/>
<name>A0A7S2TKF1_9EUKA</name>
<sequence>MASSTPAAPPKQVSERKLNHVMRLVGNIPALPKWMGLYKLQAPVMDFLRPALWGQKLRCKRSLWSSCTWRVTKDGEEFPLDRVLARLRAVEEIKTQVTQQKQAALSIAEFTVASCTQSGSADAFFKSYFYTPRKQWLDVQELQLSRDKDAVKIEALSFSAGLLPASTPLAPLFNVLFFWFAFSDWSQNRLHLATIKKWLEDDGLKVEESDVKETVAFRPSAKKGE</sequence>
<protein>
    <submittedName>
        <fullName evidence="1">Uncharacterized protein</fullName>
    </submittedName>
</protein>
<organism evidence="1">
    <name type="scientific">Lotharella oceanica</name>
    <dbReference type="NCBI Taxonomy" id="641309"/>
    <lineage>
        <taxon>Eukaryota</taxon>
        <taxon>Sar</taxon>
        <taxon>Rhizaria</taxon>
        <taxon>Cercozoa</taxon>
        <taxon>Chlorarachniophyceae</taxon>
        <taxon>Lotharella</taxon>
    </lineage>
</organism>
<dbReference type="AlphaFoldDB" id="A0A7S2TKF1"/>
<dbReference type="EMBL" id="HBHP01007286">
    <property type="protein sequence ID" value="CAD9753054.1"/>
    <property type="molecule type" value="Transcribed_RNA"/>
</dbReference>
<reference evidence="1" key="1">
    <citation type="submission" date="2021-01" db="EMBL/GenBank/DDBJ databases">
        <authorList>
            <person name="Corre E."/>
            <person name="Pelletier E."/>
            <person name="Niang G."/>
            <person name="Scheremetjew M."/>
            <person name="Finn R."/>
            <person name="Kale V."/>
            <person name="Holt S."/>
            <person name="Cochrane G."/>
            <person name="Meng A."/>
            <person name="Brown T."/>
            <person name="Cohen L."/>
        </authorList>
    </citation>
    <scope>NUCLEOTIDE SEQUENCE</scope>
    <source>
        <strain evidence="1">CCMP622</strain>
    </source>
</reference>